<name>A0ABT1E0K9_9ACTN</name>
<dbReference type="SUPFAM" id="SSF51735">
    <property type="entry name" value="NAD(P)-binding Rossmann-fold domains"/>
    <property type="match status" value="1"/>
</dbReference>
<dbReference type="PRINTS" id="PR00080">
    <property type="entry name" value="SDRFAMILY"/>
</dbReference>
<dbReference type="InterPro" id="IPR020904">
    <property type="entry name" value="Sc_DH/Rdtase_CS"/>
</dbReference>
<feature type="region of interest" description="Disordered" evidence="4">
    <location>
        <begin position="1"/>
        <end position="31"/>
    </location>
</feature>
<protein>
    <submittedName>
        <fullName evidence="5">SDR family oxidoreductase</fullName>
    </submittedName>
</protein>
<evidence type="ECO:0000256" key="4">
    <source>
        <dbReference type="SAM" id="MobiDB-lite"/>
    </source>
</evidence>
<comment type="caution">
    <text evidence="5">The sequence shown here is derived from an EMBL/GenBank/DDBJ whole genome shotgun (WGS) entry which is preliminary data.</text>
</comment>
<dbReference type="Pfam" id="PF00106">
    <property type="entry name" value="adh_short"/>
    <property type="match status" value="1"/>
</dbReference>
<gene>
    <name evidence="5" type="ORF">M1L60_39485</name>
</gene>
<evidence type="ECO:0000256" key="1">
    <source>
        <dbReference type="ARBA" id="ARBA00006484"/>
    </source>
</evidence>
<keyword evidence="2" id="KW-0560">Oxidoreductase</keyword>
<evidence type="ECO:0000256" key="3">
    <source>
        <dbReference type="RuleBase" id="RU000363"/>
    </source>
</evidence>
<dbReference type="PANTHER" id="PTHR42760">
    <property type="entry name" value="SHORT-CHAIN DEHYDROGENASES/REDUCTASES FAMILY MEMBER"/>
    <property type="match status" value="1"/>
</dbReference>
<dbReference type="InterPro" id="IPR002347">
    <property type="entry name" value="SDR_fam"/>
</dbReference>
<evidence type="ECO:0000256" key="2">
    <source>
        <dbReference type="ARBA" id="ARBA00023002"/>
    </source>
</evidence>
<sequence>MTTPPTVPGADPSDRTATSTATTAGNQTTGRATTVAEARTASGNAPAAGNLTAVGGASVVGDRVGGRTAVVTGAGNGLGRAITLALAARGASVVAVGRTLERLEAVAEEASGAVRAVAADVADPASVAALAAELAGETVSILVNNAGVPGPVAALVDIEPDEWDDVFAVNVRGTYLMCRAFLPGMVERGAGDVINVASVSGKRPLIRRTPYTASKMAVIGLTRTLAYEVGPAGVSVNSLSPGPVDGPRMTRNFTLEAERTGVTYEQAEEAFVSRAALHRMLTEDEVAAAVVAMLHMPGLCAADIDLSAGMVAP</sequence>
<dbReference type="PANTHER" id="PTHR42760:SF133">
    <property type="entry name" value="3-OXOACYL-[ACYL-CARRIER-PROTEIN] REDUCTASE"/>
    <property type="match status" value="1"/>
</dbReference>
<dbReference type="Gene3D" id="3.40.50.720">
    <property type="entry name" value="NAD(P)-binding Rossmann-like Domain"/>
    <property type="match status" value="1"/>
</dbReference>
<comment type="similarity">
    <text evidence="1 3">Belongs to the short-chain dehydrogenases/reductases (SDR) family.</text>
</comment>
<keyword evidence="6" id="KW-1185">Reference proteome</keyword>
<reference evidence="5 6" key="1">
    <citation type="submission" date="2022-06" db="EMBL/GenBank/DDBJ databases">
        <title>New Species of the Genus Actinoplanes, ActinopZanes ferrugineus.</title>
        <authorList>
            <person name="Ding P."/>
        </authorList>
    </citation>
    <scope>NUCLEOTIDE SEQUENCE [LARGE SCALE GENOMIC DNA]</scope>
    <source>
        <strain evidence="5 6">TRM88003</strain>
    </source>
</reference>
<dbReference type="PROSITE" id="PS00061">
    <property type="entry name" value="ADH_SHORT"/>
    <property type="match status" value="1"/>
</dbReference>
<dbReference type="Proteomes" id="UP001523369">
    <property type="component" value="Unassembled WGS sequence"/>
</dbReference>
<organism evidence="5 6">
    <name type="scientific">Paractinoplanes aksuensis</name>
    <dbReference type="NCBI Taxonomy" id="2939490"/>
    <lineage>
        <taxon>Bacteria</taxon>
        <taxon>Bacillati</taxon>
        <taxon>Actinomycetota</taxon>
        <taxon>Actinomycetes</taxon>
        <taxon>Micromonosporales</taxon>
        <taxon>Micromonosporaceae</taxon>
        <taxon>Paractinoplanes</taxon>
    </lineage>
</organism>
<dbReference type="EMBL" id="JAMYJR010000049">
    <property type="protein sequence ID" value="MCO8276680.1"/>
    <property type="molecule type" value="Genomic_DNA"/>
</dbReference>
<proteinExistence type="inferred from homology"/>
<dbReference type="RefSeq" id="WP_253242706.1">
    <property type="nucleotide sequence ID" value="NZ_JAMYJR010000049.1"/>
</dbReference>
<dbReference type="CDD" id="cd05233">
    <property type="entry name" value="SDR_c"/>
    <property type="match status" value="1"/>
</dbReference>
<evidence type="ECO:0000313" key="6">
    <source>
        <dbReference type="Proteomes" id="UP001523369"/>
    </source>
</evidence>
<feature type="compositionally biased region" description="Low complexity" evidence="4">
    <location>
        <begin position="16"/>
        <end position="31"/>
    </location>
</feature>
<dbReference type="InterPro" id="IPR036291">
    <property type="entry name" value="NAD(P)-bd_dom_sf"/>
</dbReference>
<evidence type="ECO:0000313" key="5">
    <source>
        <dbReference type="EMBL" id="MCO8276680.1"/>
    </source>
</evidence>
<dbReference type="PRINTS" id="PR00081">
    <property type="entry name" value="GDHRDH"/>
</dbReference>
<accession>A0ABT1E0K9</accession>